<evidence type="ECO:0000256" key="1">
    <source>
        <dbReference type="SAM" id="MobiDB-lite"/>
    </source>
</evidence>
<reference evidence="3 4" key="1">
    <citation type="journal article" date="2016" name="Genome Biol. Evol.">
        <title>Divergent and convergent evolution of fungal pathogenicity.</title>
        <authorList>
            <person name="Shang Y."/>
            <person name="Xiao G."/>
            <person name="Zheng P."/>
            <person name="Cen K."/>
            <person name="Zhan S."/>
            <person name="Wang C."/>
        </authorList>
    </citation>
    <scope>NUCLEOTIDE SEQUENCE [LARGE SCALE GENOMIC DNA]</scope>
    <source>
        <strain evidence="3 4">RCEF 2490</strain>
    </source>
</reference>
<dbReference type="Proteomes" id="UP000078544">
    <property type="component" value="Unassembled WGS sequence"/>
</dbReference>
<keyword evidence="4" id="KW-1185">Reference proteome</keyword>
<comment type="caution">
    <text evidence="3">The sequence shown here is derived from an EMBL/GenBank/DDBJ whole genome shotgun (WGS) entry which is preliminary data.</text>
</comment>
<accession>A0A167VKU4</accession>
<dbReference type="EMBL" id="AZGY01000035">
    <property type="protein sequence ID" value="KZZ87676.1"/>
    <property type="molecule type" value="Genomic_DNA"/>
</dbReference>
<organism evidence="3 4">
    <name type="scientific">Moelleriella libera RCEF 2490</name>
    <dbReference type="NCBI Taxonomy" id="1081109"/>
    <lineage>
        <taxon>Eukaryota</taxon>
        <taxon>Fungi</taxon>
        <taxon>Dikarya</taxon>
        <taxon>Ascomycota</taxon>
        <taxon>Pezizomycotina</taxon>
        <taxon>Sordariomycetes</taxon>
        <taxon>Hypocreomycetidae</taxon>
        <taxon>Hypocreales</taxon>
        <taxon>Clavicipitaceae</taxon>
        <taxon>Moelleriella</taxon>
    </lineage>
</organism>
<evidence type="ECO:0000313" key="4">
    <source>
        <dbReference type="Proteomes" id="UP000078544"/>
    </source>
</evidence>
<proteinExistence type="predicted"/>
<keyword evidence="2" id="KW-0732">Signal</keyword>
<evidence type="ECO:0000256" key="2">
    <source>
        <dbReference type="SAM" id="SignalP"/>
    </source>
</evidence>
<feature type="chain" id="PRO_5007893489" evidence="2">
    <location>
        <begin position="24"/>
        <end position="187"/>
    </location>
</feature>
<feature type="region of interest" description="Disordered" evidence="1">
    <location>
        <begin position="166"/>
        <end position="187"/>
    </location>
</feature>
<dbReference type="AlphaFoldDB" id="A0A167VKU4"/>
<feature type="signal peptide" evidence="2">
    <location>
        <begin position="1"/>
        <end position="23"/>
    </location>
</feature>
<gene>
    <name evidence="3" type="ORF">AAL_08343</name>
</gene>
<protein>
    <submittedName>
        <fullName evidence="3">Uncharacterized protein</fullName>
    </submittedName>
</protein>
<sequence>MKFILNPATMAAIALYLAMPATAAPASAGELAKKTRIATETCQKLQSQGASNLDACKQKVTQCIFKDVLEDLRVDETCRQRGLAAGTSQANRRLFNPESPDDQKFTIKQVIKECEALGFPNNKACIIAGANCVRKDDIQSLSSGSLTKRINGPTAVAFDRTCEEEMRKAATAAPPPTPAKPNAVKQA</sequence>
<evidence type="ECO:0000313" key="3">
    <source>
        <dbReference type="EMBL" id="KZZ87676.1"/>
    </source>
</evidence>
<name>A0A167VKU4_9HYPO</name>